<evidence type="ECO:0000259" key="2">
    <source>
        <dbReference type="Pfam" id="PF13472"/>
    </source>
</evidence>
<dbReference type="GO" id="GO:0016788">
    <property type="term" value="F:hydrolase activity, acting on ester bonds"/>
    <property type="evidence" value="ECO:0007669"/>
    <property type="project" value="UniProtKB-ARBA"/>
</dbReference>
<dbReference type="Gene3D" id="3.40.50.1110">
    <property type="entry name" value="SGNH hydrolase"/>
    <property type="match status" value="1"/>
</dbReference>
<proteinExistence type="predicted"/>
<keyword evidence="1" id="KW-0732">Signal</keyword>
<dbReference type="Pfam" id="PF13472">
    <property type="entry name" value="Lipase_GDSL_2"/>
    <property type="match status" value="1"/>
</dbReference>
<accession>A0A563UGH4</accession>
<organism evidence="3 4">
    <name type="scientific">Mucilaginibacter pallidiroseus</name>
    <dbReference type="NCBI Taxonomy" id="2599295"/>
    <lineage>
        <taxon>Bacteria</taxon>
        <taxon>Pseudomonadati</taxon>
        <taxon>Bacteroidota</taxon>
        <taxon>Sphingobacteriia</taxon>
        <taxon>Sphingobacteriales</taxon>
        <taxon>Sphingobacteriaceae</taxon>
        <taxon>Mucilaginibacter</taxon>
    </lineage>
</organism>
<dbReference type="CDD" id="cd01832">
    <property type="entry name" value="SGNH_hydrolase_like_1"/>
    <property type="match status" value="1"/>
</dbReference>
<reference evidence="3 4" key="1">
    <citation type="submission" date="2019-07" db="EMBL/GenBank/DDBJ databases">
        <authorList>
            <person name="Kim J."/>
        </authorList>
    </citation>
    <scope>NUCLEOTIDE SEQUENCE [LARGE SCALE GENOMIC DNA]</scope>
    <source>
        <strain evidence="4">dk17</strain>
    </source>
</reference>
<name>A0A563UGH4_9SPHI</name>
<feature type="signal peptide" evidence="1">
    <location>
        <begin position="1"/>
        <end position="20"/>
    </location>
</feature>
<dbReference type="SUPFAM" id="SSF52266">
    <property type="entry name" value="SGNH hydrolase"/>
    <property type="match status" value="1"/>
</dbReference>
<dbReference type="InterPro" id="IPR036514">
    <property type="entry name" value="SGNH_hydro_sf"/>
</dbReference>
<evidence type="ECO:0000256" key="1">
    <source>
        <dbReference type="SAM" id="SignalP"/>
    </source>
</evidence>
<comment type="caution">
    <text evidence="3">The sequence shown here is derived from an EMBL/GenBank/DDBJ whole genome shotgun (WGS) entry which is preliminary data.</text>
</comment>
<dbReference type="Proteomes" id="UP000320042">
    <property type="component" value="Unassembled WGS sequence"/>
</dbReference>
<evidence type="ECO:0000313" key="4">
    <source>
        <dbReference type="Proteomes" id="UP000320042"/>
    </source>
</evidence>
<sequence length="235" mass="25571">MRIVHLILLAALSLLGCAKAMTEPGKDTTVNTPTTAGNGSGYLALGDSYTIGESVLPANSFPYQLGAQLKAFENPVIIARTGWTTDELLAAINASGSKGKKFGIVTLLIGVNNQYRGYSKETYRAEFIKLLNIAIDYAAGNVQHVFVLSIPDWGVTPFAQGRDRWQISAEIDQFNYINKQEADRAGVAYVNITPISKKAANDASLTADDELHPSGKMYRLWVDALLPIVKQHLNK</sequence>
<dbReference type="OrthoDB" id="158267at2"/>
<feature type="domain" description="SGNH hydrolase-type esterase" evidence="2">
    <location>
        <begin position="44"/>
        <end position="220"/>
    </location>
</feature>
<keyword evidence="3" id="KW-0378">Hydrolase</keyword>
<dbReference type="EMBL" id="VOEJ01000002">
    <property type="protein sequence ID" value="TWR30454.1"/>
    <property type="molecule type" value="Genomic_DNA"/>
</dbReference>
<feature type="chain" id="PRO_5021882541" evidence="1">
    <location>
        <begin position="21"/>
        <end position="235"/>
    </location>
</feature>
<dbReference type="PROSITE" id="PS51257">
    <property type="entry name" value="PROKAR_LIPOPROTEIN"/>
    <property type="match status" value="1"/>
</dbReference>
<dbReference type="InterPro" id="IPR013830">
    <property type="entry name" value="SGNH_hydro"/>
</dbReference>
<gene>
    <name evidence="3" type="ORF">FPZ43_05800</name>
</gene>
<protein>
    <submittedName>
        <fullName evidence="3">SGNH/GDSL hydrolase family protein</fullName>
    </submittedName>
</protein>
<evidence type="ECO:0000313" key="3">
    <source>
        <dbReference type="EMBL" id="TWR30454.1"/>
    </source>
</evidence>
<keyword evidence="4" id="KW-1185">Reference proteome</keyword>
<dbReference type="AlphaFoldDB" id="A0A563UGH4"/>